<sequence>MANTEEFYWLPEDGMKTENKPSIKTVRFGDGYEQRSPNGLNHSLRVFTCDFRVEANERNSFELFLARHGGYKSFFWRPPGINRKIRVVCRTWSATEHITYTDFSCQFDEVVI</sequence>
<dbReference type="KEGG" id="ecv:APECO1_533"/>
<dbReference type="Pfam" id="PF05939">
    <property type="entry name" value="Phage_min_tail"/>
    <property type="match status" value="1"/>
</dbReference>
<proteinExistence type="predicted"/>
<reference evidence="1 2" key="1">
    <citation type="journal article" date="2007" name="J. Bacteriol.">
        <title>The genome sequence of avian pathogenic Escherichia coli strain O1:K1:H7 shares strong similarities with human extraintestinal pathogenic E. coli genomes.</title>
        <authorList>
            <person name="Johnson T.J."/>
            <person name="Kariyawasam S."/>
            <person name="Wannemuehler Y."/>
            <person name="Mangiamele P."/>
            <person name="Johnson S.J."/>
            <person name="Doetkott C."/>
            <person name="Skyberg J.A."/>
            <person name="Lynne A.M."/>
            <person name="Johnson J.R."/>
            <person name="Nolan L.K."/>
        </authorList>
    </citation>
    <scope>NUCLEOTIDE SEQUENCE [LARGE SCALE GENOMIC DNA]</scope>
    <source>
        <strain evidence="1">APEC O1</strain>
    </source>
</reference>
<dbReference type="EMBL" id="CP000468">
    <property type="protein sequence ID" value="ABJ00832.1"/>
    <property type="molecule type" value="Genomic_DNA"/>
</dbReference>
<accession>A0A0H2YYT5</accession>
<evidence type="ECO:0000313" key="2">
    <source>
        <dbReference type="Proteomes" id="UP000008216"/>
    </source>
</evidence>
<dbReference type="InterPro" id="IPR010265">
    <property type="entry name" value="Phage_lambda_TipM"/>
</dbReference>
<dbReference type="HOGENOM" id="CLU_142717_1_2_6"/>
<keyword evidence="2" id="KW-1185">Reference proteome</keyword>
<evidence type="ECO:0000313" key="1">
    <source>
        <dbReference type="EMBL" id="ABJ00832.1"/>
    </source>
</evidence>
<protein>
    <submittedName>
        <fullName evidence="1">Minor tail protein</fullName>
    </submittedName>
</protein>
<gene>
    <name evidence="1" type="ORF">APECO1_533</name>
</gene>
<organism evidence="1 2">
    <name type="scientific">Escherichia coli O1:K1 / APEC</name>
    <dbReference type="NCBI Taxonomy" id="405955"/>
    <lineage>
        <taxon>Bacteria</taxon>
        <taxon>Pseudomonadati</taxon>
        <taxon>Pseudomonadota</taxon>
        <taxon>Gammaproteobacteria</taxon>
        <taxon>Enterobacterales</taxon>
        <taxon>Enterobacteriaceae</taxon>
        <taxon>Escherichia</taxon>
    </lineage>
</organism>
<name>A0A0H2YYT5_ECOK1</name>
<dbReference type="AlphaFoldDB" id="A0A0H2YYT5"/>
<dbReference type="RefSeq" id="WP_000024053.1">
    <property type="nucleotide sequence ID" value="NC_008563.1"/>
</dbReference>
<dbReference type="Proteomes" id="UP000008216">
    <property type="component" value="Chromosome"/>
</dbReference>